<feature type="transmembrane region" description="Helical" evidence="7">
    <location>
        <begin position="340"/>
        <end position="359"/>
    </location>
</feature>
<dbReference type="SUPFAM" id="SSF103473">
    <property type="entry name" value="MFS general substrate transporter"/>
    <property type="match status" value="1"/>
</dbReference>
<dbReference type="InterPro" id="IPR011701">
    <property type="entry name" value="MFS"/>
</dbReference>
<comment type="subcellular location">
    <subcellularLocation>
        <location evidence="1">Cell membrane</location>
        <topology evidence="1">Multi-pass membrane protein</topology>
    </subcellularLocation>
</comment>
<dbReference type="PANTHER" id="PTHR23501">
    <property type="entry name" value="MAJOR FACILITATOR SUPERFAMILY"/>
    <property type="match status" value="1"/>
</dbReference>
<keyword evidence="3" id="KW-1003">Cell membrane</keyword>
<keyword evidence="2" id="KW-0813">Transport</keyword>
<feature type="transmembrane region" description="Helical" evidence="7">
    <location>
        <begin position="20"/>
        <end position="43"/>
    </location>
</feature>
<dbReference type="AlphaFoldDB" id="A0A365UBB2"/>
<feature type="transmembrane region" description="Helical" evidence="7">
    <location>
        <begin position="365"/>
        <end position="390"/>
    </location>
</feature>
<dbReference type="OrthoDB" id="9812221at2"/>
<feature type="transmembrane region" description="Helical" evidence="7">
    <location>
        <begin position="116"/>
        <end position="136"/>
    </location>
</feature>
<reference evidence="9 10" key="1">
    <citation type="submission" date="2018-07" db="EMBL/GenBank/DDBJ databases">
        <title>Rhodosalinus sp. strain E84T genomic sequence and assembly.</title>
        <authorList>
            <person name="Liu Z.-W."/>
            <person name="Lu D.-C."/>
        </authorList>
    </citation>
    <scope>NUCLEOTIDE SEQUENCE [LARGE SCALE GENOMIC DNA]</scope>
    <source>
        <strain evidence="9 10">E84</strain>
    </source>
</reference>
<dbReference type="InterPro" id="IPR020846">
    <property type="entry name" value="MFS_dom"/>
</dbReference>
<keyword evidence="6 7" id="KW-0472">Membrane</keyword>
<evidence type="ECO:0000256" key="5">
    <source>
        <dbReference type="ARBA" id="ARBA00022989"/>
    </source>
</evidence>
<dbReference type="EMBL" id="QNTQ01000004">
    <property type="protein sequence ID" value="RBI86597.1"/>
    <property type="molecule type" value="Genomic_DNA"/>
</dbReference>
<gene>
    <name evidence="9" type="ORF">DRV85_03955</name>
</gene>
<feature type="transmembrane region" description="Helical" evidence="7">
    <location>
        <begin position="311"/>
        <end position="328"/>
    </location>
</feature>
<organism evidence="9 10">
    <name type="scientific">Rhodosalinus halophilus</name>
    <dbReference type="NCBI Taxonomy" id="2259333"/>
    <lineage>
        <taxon>Bacteria</taxon>
        <taxon>Pseudomonadati</taxon>
        <taxon>Pseudomonadota</taxon>
        <taxon>Alphaproteobacteria</taxon>
        <taxon>Rhodobacterales</taxon>
        <taxon>Paracoccaceae</taxon>
        <taxon>Rhodosalinus</taxon>
    </lineage>
</organism>
<feature type="domain" description="Major facilitator superfamily (MFS) profile" evidence="8">
    <location>
        <begin position="21"/>
        <end position="491"/>
    </location>
</feature>
<dbReference type="Pfam" id="PF07690">
    <property type="entry name" value="MFS_1"/>
    <property type="match status" value="1"/>
</dbReference>
<dbReference type="PROSITE" id="PS50850">
    <property type="entry name" value="MFS"/>
    <property type="match status" value="1"/>
</dbReference>
<protein>
    <submittedName>
        <fullName evidence="9">EmrB/QacA family drug resistance transporter</fullName>
    </submittedName>
</protein>
<evidence type="ECO:0000256" key="1">
    <source>
        <dbReference type="ARBA" id="ARBA00004651"/>
    </source>
</evidence>
<feature type="transmembrane region" description="Helical" evidence="7">
    <location>
        <begin position="55"/>
        <end position="74"/>
    </location>
</feature>
<name>A0A365UBB2_9RHOB</name>
<evidence type="ECO:0000259" key="8">
    <source>
        <dbReference type="PROSITE" id="PS50850"/>
    </source>
</evidence>
<dbReference type="InterPro" id="IPR036259">
    <property type="entry name" value="MFS_trans_sf"/>
</dbReference>
<evidence type="ECO:0000256" key="3">
    <source>
        <dbReference type="ARBA" id="ARBA00022475"/>
    </source>
</evidence>
<keyword evidence="4 7" id="KW-0812">Transmembrane</keyword>
<evidence type="ECO:0000256" key="2">
    <source>
        <dbReference type="ARBA" id="ARBA00022448"/>
    </source>
</evidence>
<feature type="transmembrane region" description="Helical" evidence="7">
    <location>
        <begin position="233"/>
        <end position="253"/>
    </location>
</feature>
<proteinExistence type="predicted"/>
<feature type="transmembrane region" description="Helical" evidence="7">
    <location>
        <begin position="411"/>
        <end position="433"/>
    </location>
</feature>
<sequence>MAGAEDERDTSGTADRPVRVILAAVASVIFLASLGQTSVSTAMPVIAADLDGVEHVTWLITAYLMASTVAAPIAGKLGDLYGRKRILEAGILLFLTGSVIGGLAQGMTAVAAARAVQGLGAGALIVVSMAVVGDVLPARDRGKAQGLVAGIFGISTVIGPLIGGFLVDKLNWHWIFFANLPVGIAAFAVLTVALPRSAPGARKVVDYAGAAALATMLAAVVLIVNLGGVTLPWRSGGMAALVALAALGVVAFVRAERRARDPVLPLSLFGNRNFVVVNGAGLLVGIAMFGTITFTPIYLQVVQGVSPTGSGLFLVAMMAGLISASLGSGQVMSRTGRYRLLPILSTLALTGGMLLLSTLSADTPLWRVAVYLLVVGLGIGPVLSIGIAAVQNSIPVSLLGVGTASVNMFRMIGGAVGTAGLGALFAAGLVAALGPEAGRLSLGAGAVAEMAPAARDALADGYAQAIAPVYAAGAVTAFAAFLVFTQMREVPLGARPEAPAPAPAE</sequence>
<dbReference type="Gene3D" id="1.20.1720.10">
    <property type="entry name" value="Multidrug resistance protein D"/>
    <property type="match status" value="1"/>
</dbReference>
<evidence type="ECO:0000256" key="7">
    <source>
        <dbReference type="SAM" id="Phobius"/>
    </source>
</evidence>
<accession>A0A365UBB2</accession>
<feature type="transmembrane region" description="Helical" evidence="7">
    <location>
        <begin position="465"/>
        <end position="485"/>
    </location>
</feature>
<dbReference type="CDD" id="cd17502">
    <property type="entry name" value="MFS_Azr1_MDR_like"/>
    <property type="match status" value="1"/>
</dbReference>
<evidence type="ECO:0000313" key="9">
    <source>
        <dbReference type="EMBL" id="RBI86597.1"/>
    </source>
</evidence>
<dbReference type="Proteomes" id="UP000253370">
    <property type="component" value="Unassembled WGS sequence"/>
</dbReference>
<dbReference type="RefSeq" id="WP_113288147.1">
    <property type="nucleotide sequence ID" value="NZ_QNTQ01000004.1"/>
</dbReference>
<evidence type="ECO:0000256" key="4">
    <source>
        <dbReference type="ARBA" id="ARBA00022692"/>
    </source>
</evidence>
<feature type="transmembrane region" description="Helical" evidence="7">
    <location>
        <begin position="207"/>
        <end position="227"/>
    </location>
</feature>
<evidence type="ECO:0000313" key="10">
    <source>
        <dbReference type="Proteomes" id="UP000253370"/>
    </source>
</evidence>
<feature type="transmembrane region" description="Helical" evidence="7">
    <location>
        <begin position="86"/>
        <end position="104"/>
    </location>
</feature>
<dbReference type="FunFam" id="1.20.1720.10:FF:000004">
    <property type="entry name" value="EmrB/QacA family drug resistance transporter"/>
    <property type="match status" value="1"/>
</dbReference>
<feature type="transmembrane region" description="Helical" evidence="7">
    <location>
        <begin position="274"/>
        <end position="299"/>
    </location>
</feature>
<keyword evidence="10" id="KW-1185">Reference proteome</keyword>
<dbReference type="GO" id="GO:0005886">
    <property type="term" value="C:plasma membrane"/>
    <property type="evidence" value="ECO:0007669"/>
    <property type="project" value="UniProtKB-SubCell"/>
</dbReference>
<dbReference type="Gene3D" id="1.20.1250.20">
    <property type="entry name" value="MFS general substrate transporter like domains"/>
    <property type="match status" value="1"/>
</dbReference>
<evidence type="ECO:0000256" key="6">
    <source>
        <dbReference type="ARBA" id="ARBA00023136"/>
    </source>
</evidence>
<comment type="caution">
    <text evidence="9">The sequence shown here is derived from an EMBL/GenBank/DDBJ whole genome shotgun (WGS) entry which is preliminary data.</text>
</comment>
<feature type="transmembrane region" description="Helical" evidence="7">
    <location>
        <begin position="173"/>
        <end position="195"/>
    </location>
</feature>
<keyword evidence="5 7" id="KW-1133">Transmembrane helix</keyword>
<dbReference type="GO" id="GO:0022857">
    <property type="term" value="F:transmembrane transporter activity"/>
    <property type="evidence" value="ECO:0007669"/>
    <property type="project" value="InterPro"/>
</dbReference>
<dbReference type="PANTHER" id="PTHR23501:SF197">
    <property type="entry name" value="COMD"/>
    <property type="match status" value="1"/>
</dbReference>
<feature type="transmembrane region" description="Helical" evidence="7">
    <location>
        <begin position="148"/>
        <end position="167"/>
    </location>
</feature>